<dbReference type="NCBIfam" id="TIGR02135">
    <property type="entry name" value="phoU_full"/>
    <property type="match status" value="1"/>
</dbReference>
<proteinExistence type="inferred from homology"/>
<evidence type="ECO:0000256" key="5">
    <source>
        <dbReference type="ARBA" id="ARBA00022490"/>
    </source>
</evidence>
<evidence type="ECO:0000313" key="11">
    <source>
        <dbReference type="Proteomes" id="UP000234881"/>
    </source>
</evidence>
<dbReference type="PANTHER" id="PTHR42930:SF3">
    <property type="entry name" value="PHOSPHATE-SPECIFIC TRANSPORT SYSTEM ACCESSORY PROTEIN PHOU"/>
    <property type="match status" value="1"/>
</dbReference>
<dbReference type="InterPro" id="IPR026022">
    <property type="entry name" value="PhoU_dom"/>
</dbReference>
<dbReference type="OrthoDB" id="9814256at2"/>
<evidence type="ECO:0000256" key="6">
    <source>
        <dbReference type="ARBA" id="ARBA00022592"/>
    </source>
</evidence>
<keyword evidence="4 8" id="KW-0813">Transport</keyword>
<keyword evidence="6 8" id="KW-0592">Phosphate transport</keyword>
<dbReference type="AlphaFoldDB" id="A0A2N5XMR4"/>
<evidence type="ECO:0000256" key="2">
    <source>
        <dbReference type="ARBA" id="ARBA00008107"/>
    </source>
</evidence>
<dbReference type="RefSeq" id="WP_101535034.1">
    <property type="nucleotide sequence ID" value="NZ_JBFHIU010000046.1"/>
</dbReference>
<dbReference type="GO" id="GO:0045936">
    <property type="term" value="P:negative regulation of phosphate metabolic process"/>
    <property type="evidence" value="ECO:0007669"/>
    <property type="project" value="InterPro"/>
</dbReference>
<evidence type="ECO:0000256" key="8">
    <source>
        <dbReference type="PIRNR" id="PIRNR003107"/>
    </source>
</evidence>
<evidence type="ECO:0000256" key="1">
    <source>
        <dbReference type="ARBA" id="ARBA00004496"/>
    </source>
</evidence>
<comment type="function">
    <text evidence="7 8">Plays a role in the regulation of phosphate uptake.</text>
</comment>
<evidence type="ECO:0000313" key="10">
    <source>
        <dbReference type="EMBL" id="PLW75793.1"/>
    </source>
</evidence>
<dbReference type="GO" id="GO:0030643">
    <property type="term" value="P:intracellular phosphate ion homeostasis"/>
    <property type="evidence" value="ECO:0007669"/>
    <property type="project" value="InterPro"/>
</dbReference>
<evidence type="ECO:0000259" key="9">
    <source>
        <dbReference type="Pfam" id="PF01895"/>
    </source>
</evidence>
<comment type="similarity">
    <text evidence="2 8">Belongs to the PhoU family.</text>
</comment>
<dbReference type="GO" id="GO:0006817">
    <property type="term" value="P:phosphate ion transport"/>
    <property type="evidence" value="ECO:0007669"/>
    <property type="project" value="UniProtKB-KW"/>
</dbReference>
<organism evidence="10 11">
    <name type="scientific">Cohaesibacter celericrescens</name>
    <dbReference type="NCBI Taxonomy" id="2067669"/>
    <lineage>
        <taxon>Bacteria</taxon>
        <taxon>Pseudomonadati</taxon>
        <taxon>Pseudomonadota</taxon>
        <taxon>Alphaproteobacteria</taxon>
        <taxon>Hyphomicrobiales</taxon>
        <taxon>Cohaesibacteraceae</taxon>
    </lineage>
</organism>
<gene>
    <name evidence="10" type="primary">phoU</name>
    <name evidence="10" type="ORF">C0081_16925</name>
</gene>
<dbReference type="Gene3D" id="1.20.58.220">
    <property type="entry name" value="Phosphate transport system protein phou homolog 2, domain 2"/>
    <property type="match status" value="1"/>
</dbReference>
<evidence type="ECO:0000256" key="4">
    <source>
        <dbReference type="ARBA" id="ARBA00022448"/>
    </source>
</evidence>
<dbReference type="InterPro" id="IPR028366">
    <property type="entry name" value="PhoU"/>
</dbReference>
<evidence type="ECO:0000256" key="7">
    <source>
        <dbReference type="ARBA" id="ARBA00056181"/>
    </source>
</evidence>
<dbReference type="FunFam" id="1.20.58.220:FF:000004">
    <property type="entry name" value="Phosphate-specific transport system accessory protein PhoU"/>
    <property type="match status" value="1"/>
</dbReference>
<keyword evidence="5 8" id="KW-0963">Cytoplasm</keyword>
<accession>A0A2N5XMR4</accession>
<comment type="subcellular location">
    <subcellularLocation>
        <location evidence="1 8">Cytoplasm</location>
    </subcellularLocation>
</comment>
<dbReference type="Pfam" id="PF01895">
    <property type="entry name" value="PhoU"/>
    <property type="match status" value="2"/>
</dbReference>
<dbReference type="GO" id="GO:0005737">
    <property type="term" value="C:cytoplasm"/>
    <property type="evidence" value="ECO:0007669"/>
    <property type="project" value="UniProtKB-SubCell"/>
</dbReference>
<feature type="domain" description="PhoU" evidence="9">
    <location>
        <begin position="124"/>
        <end position="208"/>
    </location>
</feature>
<reference evidence="10 11" key="1">
    <citation type="submission" date="2018-01" db="EMBL/GenBank/DDBJ databases">
        <title>The draft genome sequence of Cohaesibacter sp. H1304.</title>
        <authorList>
            <person name="Wang N.-N."/>
            <person name="Du Z.-J."/>
        </authorList>
    </citation>
    <scope>NUCLEOTIDE SEQUENCE [LARGE SCALE GENOMIC DNA]</scope>
    <source>
        <strain evidence="10 11">H1304</strain>
    </source>
</reference>
<keyword evidence="11" id="KW-1185">Reference proteome</keyword>
<dbReference type="EMBL" id="PKUQ01000042">
    <property type="protein sequence ID" value="PLW75793.1"/>
    <property type="molecule type" value="Genomic_DNA"/>
</dbReference>
<comment type="subunit">
    <text evidence="3 8">Homodimer.</text>
</comment>
<protein>
    <recommendedName>
        <fullName evidence="8">Phosphate-specific transport system accessory protein PhoU</fullName>
    </recommendedName>
</protein>
<dbReference type="InterPro" id="IPR038078">
    <property type="entry name" value="PhoU-like_sf"/>
</dbReference>
<dbReference type="SUPFAM" id="SSF109755">
    <property type="entry name" value="PhoU-like"/>
    <property type="match status" value="1"/>
</dbReference>
<dbReference type="Proteomes" id="UP000234881">
    <property type="component" value="Unassembled WGS sequence"/>
</dbReference>
<feature type="domain" description="PhoU" evidence="9">
    <location>
        <begin position="20"/>
        <end position="107"/>
    </location>
</feature>
<comment type="caution">
    <text evidence="10">The sequence shown here is derived from an EMBL/GenBank/DDBJ whole genome shotgun (WGS) entry which is preliminary data.</text>
</comment>
<name>A0A2N5XMR4_9HYPH</name>
<sequence length="223" mass="25194">MSDHIVTSYDDDLRELTGRIAEMGGHAERMVEEAVSALVRKDLDAAQATIEKDQIINKLDQEIEEKAVLTIARRQPMAQDLRHIVAALRISIDLERVADLGKNIARNALALEGRSQPKQLTHGLEHMAEITLDQLRMVLDAYTALDENAALAVVQKDKDIDAIYNSLFREFLTYMMEDPRNITFCTNFLFAAKHLERVGDHATNIAETIYYVKTGVTLENRTL</sequence>
<evidence type="ECO:0000256" key="3">
    <source>
        <dbReference type="ARBA" id="ARBA00011738"/>
    </source>
</evidence>
<dbReference type="PIRSF" id="PIRSF003107">
    <property type="entry name" value="PhoU"/>
    <property type="match status" value="1"/>
</dbReference>
<dbReference type="PANTHER" id="PTHR42930">
    <property type="entry name" value="PHOSPHATE-SPECIFIC TRANSPORT SYSTEM ACCESSORY PROTEIN PHOU"/>
    <property type="match status" value="1"/>
</dbReference>